<reference evidence="3 4" key="1">
    <citation type="submission" date="2018-08" db="EMBL/GenBank/DDBJ databases">
        <title>Mountain-cultivated ginseng endophyte, Burkholderia stabilis and its activity against ginseng root rot disease.</title>
        <authorList>
            <person name="Tapan Kumar M."/>
            <person name="Bae H."/>
            <person name="Shanmugam G."/>
            <person name="Jeon J."/>
        </authorList>
    </citation>
    <scope>NUCLEOTIDE SEQUENCE [LARGE SCALE GENOMIC DNA]</scope>
    <source>
        <strain evidence="3 4">EB159</strain>
    </source>
</reference>
<evidence type="ECO:0000259" key="2">
    <source>
        <dbReference type="Pfam" id="PF00419"/>
    </source>
</evidence>
<dbReference type="InterPro" id="IPR000259">
    <property type="entry name" value="Adhesion_dom_fimbrial"/>
</dbReference>
<feature type="domain" description="Fimbrial-type adhesion" evidence="2">
    <location>
        <begin position="198"/>
        <end position="373"/>
    </location>
</feature>
<accession>A0A4Q2AGX6</accession>
<feature type="chain" id="PRO_5020290657" evidence="1">
    <location>
        <begin position="34"/>
        <end position="373"/>
    </location>
</feature>
<dbReference type="AlphaFoldDB" id="A0A4Q2AGX6"/>
<dbReference type="InterPro" id="IPR050263">
    <property type="entry name" value="Bact_Fimbrial_Adh_Pro"/>
</dbReference>
<evidence type="ECO:0000313" key="3">
    <source>
        <dbReference type="EMBL" id="RXV68728.1"/>
    </source>
</evidence>
<dbReference type="Proteomes" id="UP000289650">
    <property type="component" value="Unassembled WGS sequence"/>
</dbReference>
<dbReference type="PANTHER" id="PTHR33420:SF26">
    <property type="entry name" value="FIMBRIAL SUBUNIT"/>
    <property type="match status" value="1"/>
</dbReference>
<dbReference type="InterPro" id="IPR008966">
    <property type="entry name" value="Adhesion_dom_sf"/>
</dbReference>
<dbReference type="GO" id="GO:0043709">
    <property type="term" value="P:cell adhesion involved in single-species biofilm formation"/>
    <property type="evidence" value="ECO:0007669"/>
    <property type="project" value="TreeGrafter"/>
</dbReference>
<sequence length="373" mass="39240">MESRMNRFIPTRHFALRWTLTCVGVLLSTVARAGTCSYNAGNPYGNGPANLVAPLNINALTVGRDVPDGTVLYRQTVAAMSPRIDCSGANETITINYSMPATPLPLSAWNGNPYPGRVYQTGVPGIGVAIWFAGNAFPYARTLNNSGATVTNWTAAPNFDVSLIKIGPVSPGIIRAASLPSFQLNWTMDNVVTLLRGNFSGNINIVSQTCTTPDVNVDMGQHQTKAFSGAGSATPWKDFSIRLQNCPAFYGSSSFVTNNDSATGWNSTISTNPNTLGFSLQPTTTIVDPAQGIVALKQTTSGPAAATGVGLQMANASNQPVSFNTTMPSGITPTATPGANYSIPLRARYIQTGSAAPTPGPADTSVMFTINYQ</sequence>
<protein>
    <submittedName>
        <fullName evidence="3">Type 1 fimbrial protein</fullName>
    </submittedName>
</protein>
<dbReference type="Pfam" id="PF00419">
    <property type="entry name" value="Fimbrial"/>
    <property type="match status" value="1"/>
</dbReference>
<evidence type="ECO:0000313" key="4">
    <source>
        <dbReference type="Proteomes" id="UP000289650"/>
    </source>
</evidence>
<proteinExistence type="predicted"/>
<gene>
    <name evidence="3" type="ORF">D1006_26725</name>
</gene>
<dbReference type="EMBL" id="QWEX01000002">
    <property type="protein sequence ID" value="RXV68728.1"/>
    <property type="molecule type" value="Genomic_DNA"/>
</dbReference>
<dbReference type="OrthoDB" id="8781842at2"/>
<name>A0A4Q2AGX6_9BURK</name>
<organism evidence="3 4">
    <name type="scientific">Burkholderia stabilis</name>
    <dbReference type="NCBI Taxonomy" id="95485"/>
    <lineage>
        <taxon>Bacteria</taxon>
        <taxon>Pseudomonadati</taxon>
        <taxon>Pseudomonadota</taxon>
        <taxon>Betaproteobacteria</taxon>
        <taxon>Burkholderiales</taxon>
        <taxon>Burkholderiaceae</taxon>
        <taxon>Burkholderia</taxon>
        <taxon>Burkholderia cepacia complex</taxon>
    </lineage>
</organism>
<dbReference type="InterPro" id="IPR036937">
    <property type="entry name" value="Adhesion_dom_fimbrial_sf"/>
</dbReference>
<evidence type="ECO:0000256" key="1">
    <source>
        <dbReference type="SAM" id="SignalP"/>
    </source>
</evidence>
<dbReference type="SUPFAM" id="SSF49401">
    <property type="entry name" value="Bacterial adhesins"/>
    <property type="match status" value="1"/>
</dbReference>
<dbReference type="Gene3D" id="2.60.40.3310">
    <property type="match status" value="1"/>
</dbReference>
<comment type="caution">
    <text evidence="3">The sequence shown here is derived from an EMBL/GenBank/DDBJ whole genome shotgun (WGS) entry which is preliminary data.</text>
</comment>
<dbReference type="GO" id="GO:0009289">
    <property type="term" value="C:pilus"/>
    <property type="evidence" value="ECO:0007669"/>
    <property type="project" value="InterPro"/>
</dbReference>
<dbReference type="Gene3D" id="2.60.40.1090">
    <property type="entry name" value="Fimbrial-type adhesion domain"/>
    <property type="match status" value="1"/>
</dbReference>
<dbReference type="PANTHER" id="PTHR33420">
    <property type="entry name" value="FIMBRIAL SUBUNIT ELFA-RELATED"/>
    <property type="match status" value="1"/>
</dbReference>
<feature type="signal peptide" evidence="1">
    <location>
        <begin position="1"/>
        <end position="33"/>
    </location>
</feature>
<keyword evidence="1" id="KW-0732">Signal</keyword>